<dbReference type="InterPro" id="IPR029463">
    <property type="entry name" value="Lys_MEP"/>
</dbReference>
<protein>
    <submittedName>
        <fullName evidence="10">Lysine-specific metallo-endopeptidase</fullName>
    </submittedName>
</protein>
<dbReference type="PANTHER" id="PTHR37016:SF3">
    <property type="entry name" value="NEUTRAL PROTEASE 2-RELATED"/>
    <property type="match status" value="1"/>
</dbReference>
<organism evidence="10 11">
    <name type="scientific">Rhizoctonia solani</name>
    <dbReference type="NCBI Taxonomy" id="456999"/>
    <lineage>
        <taxon>Eukaryota</taxon>
        <taxon>Fungi</taxon>
        <taxon>Dikarya</taxon>
        <taxon>Basidiomycota</taxon>
        <taxon>Agaricomycotina</taxon>
        <taxon>Agaricomycetes</taxon>
        <taxon>Cantharellales</taxon>
        <taxon>Ceratobasidiaceae</taxon>
        <taxon>Rhizoctonia</taxon>
    </lineage>
</organism>
<dbReference type="Gene3D" id="3.40.390.10">
    <property type="entry name" value="Collagenase (Catalytic Domain)"/>
    <property type="match status" value="1"/>
</dbReference>
<evidence type="ECO:0000256" key="8">
    <source>
        <dbReference type="SAM" id="Phobius"/>
    </source>
</evidence>
<dbReference type="GO" id="GO:0004222">
    <property type="term" value="F:metalloendopeptidase activity"/>
    <property type="evidence" value="ECO:0007669"/>
    <property type="project" value="InterPro"/>
</dbReference>
<dbReference type="SMART" id="SM01351">
    <property type="entry name" value="Aspzincin_M35"/>
    <property type="match status" value="1"/>
</dbReference>
<evidence type="ECO:0000256" key="4">
    <source>
        <dbReference type="ARBA" id="ARBA00022723"/>
    </source>
</evidence>
<evidence type="ECO:0000256" key="5">
    <source>
        <dbReference type="ARBA" id="ARBA00022801"/>
    </source>
</evidence>
<keyword evidence="4" id="KW-0479">Metal-binding</keyword>
<dbReference type="Pfam" id="PF14521">
    <property type="entry name" value="Aspzincin_M35"/>
    <property type="match status" value="1"/>
</dbReference>
<dbReference type="PANTHER" id="PTHR37016">
    <property type="match status" value="1"/>
</dbReference>
<keyword evidence="8" id="KW-0472">Membrane</keyword>
<evidence type="ECO:0000256" key="3">
    <source>
        <dbReference type="ARBA" id="ARBA00022670"/>
    </source>
</evidence>
<keyword evidence="6" id="KW-0862">Zinc</keyword>
<dbReference type="OrthoDB" id="412874at2759"/>
<comment type="caution">
    <text evidence="10">The sequence shown here is derived from an EMBL/GenBank/DDBJ whole genome shotgun (WGS) entry which is preliminary data.</text>
</comment>
<gene>
    <name evidence="10" type="ORF">RHS03_00275</name>
</gene>
<keyword evidence="8" id="KW-0812">Transmembrane</keyword>
<feature type="domain" description="Lysine-specific metallo-endopeptidase" evidence="9">
    <location>
        <begin position="269"/>
        <end position="401"/>
    </location>
</feature>
<comment type="similarity">
    <text evidence="2">Belongs to the peptidase M35 family.</text>
</comment>
<evidence type="ECO:0000313" key="10">
    <source>
        <dbReference type="EMBL" id="KAF8714467.1"/>
    </source>
</evidence>
<dbReference type="InterPro" id="IPR050414">
    <property type="entry name" value="Fungal_M35_metalloproteases"/>
</dbReference>
<name>A0A8H7I297_9AGAM</name>
<evidence type="ECO:0000256" key="7">
    <source>
        <dbReference type="ARBA" id="ARBA00023049"/>
    </source>
</evidence>
<evidence type="ECO:0000259" key="9">
    <source>
        <dbReference type="SMART" id="SM01351"/>
    </source>
</evidence>
<feature type="non-terminal residue" evidence="10">
    <location>
        <position position="403"/>
    </location>
</feature>
<dbReference type="AlphaFoldDB" id="A0A8H7I297"/>
<evidence type="ECO:0000256" key="2">
    <source>
        <dbReference type="ARBA" id="ARBA00010279"/>
    </source>
</evidence>
<feature type="transmembrane region" description="Helical" evidence="8">
    <location>
        <begin position="22"/>
        <end position="40"/>
    </location>
</feature>
<dbReference type="Gene3D" id="2.60.40.2970">
    <property type="match status" value="1"/>
</dbReference>
<reference evidence="10" key="1">
    <citation type="submission" date="2020-09" db="EMBL/GenBank/DDBJ databases">
        <title>Comparative genome analyses of four rice-infecting Rhizoctonia solani isolates reveal extensive enrichment of homogalacturonan modification genes.</title>
        <authorList>
            <person name="Lee D.-Y."/>
            <person name="Jeon J."/>
            <person name="Kim K.-T."/>
            <person name="Cheong K."/>
            <person name="Song H."/>
            <person name="Choi G."/>
            <person name="Ko J."/>
            <person name="Opiyo S.O."/>
            <person name="Zuo S."/>
            <person name="Madhav S."/>
            <person name="Lee Y.-H."/>
            <person name="Wang G.-L."/>
        </authorList>
    </citation>
    <scope>NUCLEOTIDE SEQUENCE</scope>
    <source>
        <strain evidence="10">AG1-IA WGL</strain>
    </source>
</reference>
<dbReference type="Proteomes" id="UP000602905">
    <property type="component" value="Unassembled WGS sequence"/>
</dbReference>
<keyword evidence="8" id="KW-1133">Transmembrane helix</keyword>
<evidence type="ECO:0000256" key="6">
    <source>
        <dbReference type="ARBA" id="ARBA00022833"/>
    </source>
</evidence>
<dbReference type="InterPro" id="IPR024079">
    <property type="entry name" value="MetalloPept_cat_dom_sf"/>
</dbReference>
<dbReference type="EMBL" id="JACYCD010000009">
    <property type="protein sequence ID" value="KAF8714467.1"/>
    <property type="molecule type" value="Genomic_DNA"/>
</dbReference>
<keyword evidence="3" id="KW-0645">Protease</keyword>
<keyword evidence="7" id="KW-0482">Metalloprotease</keyword>
<proteinExistence type="inferred from homology"/>
<evidence type="ECO:0000256" key="1">
    <source>
        <dbReference type="ARBA" id="ARBA00001947"/>
    </source>
</evidence>
<dbReference type="GO" id="GO:0046872">
    <property type="term" value="F:metal ion binding"/>
    <property type="evidence" value="ECO:0007669"/>
    <property type="project" value="UniProtKB-KW"/>
</dbReference>
<dbReference type="GO" id="GO:0006508">
    <property type="term" value="P:proteolysis"/>
    <property type="evidence" value="ECO:0007669"/>
    <property type="project" value="UniProtKB-KW"/>
</dbReference>
<keyword evidence="5" id="KW-0378">Hydrolase</keyword>
<evidence type="ECO:0000313" key="11">
    <source>
        <dbReference type="Proteomes" id="UP000602905"/>
    </source>
</evidence>
<accession>A0A8H7I297</accession>
<comment type="cofactor">
    <cofactor evidence="1">
        <name>Zn(2+)</name>
        <dbReference type="ChEBI" id="CHEBI:29105"/>
    </cofactor>
</comment>
<sequence length="403" mass="44466">MYAKAHMDLPQTINYDPLFESFFFVSLALTSPGSVLYQYIENQTHSKSYITIGDAWGLMFTYIILILYASISAHADRSLSLKIVAPSATITDVDNFDVATIISNTGSETLRLLRDPRSPLSDLPTEKFAVVDSKGTRAEFNGIRVRYDPQTDARSGRPDSAVELSPGESITIEHSLAGVYNLTSTGAGLYTVDAANYFSVIEANSSLTALYAKIVTAEVTILEKLASIKHDVPSLMNKRASYTGCSIQQQAEITSAIYFAQSYARESHTHLKLNPSGSARYTRWFGTFGNGRYNKVLGSFSRLLTSPNNWTYDCAICSDPRLYAYVYPNKYGVVYLCEYFWNAPATGPGSKADTIIHEGTHFSKILGTRDYAYGQHESLDLAQSSPINAVYNADNHAFFSVNA</sequence>
<feature type="transmembrane region" description="Helical" evidence="8">
    <location>
        <begin position="52"/>
        <end position="71"/>
    </location>
</feature>
<dbReference type="SUPFAM" id="SSF55486">
    <property type="entry name" value="Metalloproteases ('zincins'), catalytic domain"/>
    <property type="match status" value="1"/>
</dbReference>